<sequence length="140" mass="16140">MRLARARDPYTAPLDTESARRIAWQASFTRLRRLNIDFDFCLAKDQLDDRYTADNIRILGTCCDHGRAAFIRMLGSMETAFPNLEEVDVEVWCVICPGHTGRWSSKMGLQKHQHLKHGRRCSDKCPQIIEEALKAAMVRF</sequence>
<comment type="caution">
    <text evidence="1">The sequence shown here is derived from an EMBL/GenBank/DDBJ whole genome shotgun (WGS) entry which is preliminary data.</text>
</comment>
<evidence type="ECO:0000313" key="1">
    <source>
        <dbReference type="EMBL" id="KAF9741918.1"/>
    </source>
</evidence>
<gene>
    <name evidence="1" type="ORF">PMIN01_01457</name>
</gene>
<evidence type="ECO:0000313" key="2">
    <source>
        <dbReference type="Proteomes" id="UP000756921"/>
    </source>
</evidence>
<dbReference type="OrthoDB" id="10345519at2759"/>
<accession>A0A9P6GUQ5</accession>
<keyword evidence="2" id="KW-1185">Reference proteome</keyword>
<protein>
    <submittedName>
        <fullName evidence="1">Uncharacterized protein</fullName>
    </submittedName>
</protein>
<name>A0A9P6GUQ5_9PLEO</name>
<dbReference type="EMBL" id="WJXW01000001">
    <property type="protein sequence ID" value="KAF9741918.1"/>
    <property type="molecule type" value="Genomic_DNA"/>
</dbReference>
<organism evidence="1 2">
    <name type="scientific">Paraphaeosphaeria minitans</name>
    <dbReference type="NCBI Taxonomy" id="565426"/>
    <lineage>
        <taxon>Eukaryota</taxon>
        <taxon>Fungi</taxon>
        <taxon>Dikarya</taxon>
        <taxon>Ascomycota</taxon>
        <taxon>Pezizomycotina</taxon>
        <taxon>Dothideomycetes</taxon>
        <taxon>Pleosporomycetidae</taxon>
        <taxon>Pleosporales</taxon>
        <taxon>Massarineae</taxon>
        <taxon>Didymosphaeriaceae</taxon>
        <taxon>Paraphaeosphaeria</taxon>
    </lineage>
</organism>
<dbReference type="AlphaFoldDB" id="A0A9P6GUQ5"/>
<reference evidence="1" key="1">
    <citation type="journal article" date="2020" name="Mol. Plant Microbe Interact.">
        <title>Genome Sequence of the Biocontrol Agent Coniothyrium minitans strain Conio (IMI 134523).</title>
        <authorList>
            <person name="Patel D."/>
            <person name="Shittu T.A."/>
            <person name="Baroncelli R."/>
            <person name="Muthumeenakshi S."/>
            <person name="Osborne T.H."/>
            <person name="Janganan T.K."/>
            <person name="Sreenivasaprasad S."/>
        </authorList>
    </citation>
    <scope>NUCLEOTIDE SEQUENCE</scope>
    <source>
        <strain evidence="1">Conio</strain>
    </source>
</reference>
<proteinExistence type="predicted"/>
<dbReference type="Proteomes" id="UP000756921">
    <property type="component" value="Unassembled WGS sequence"/>
</dbReference>